<reference evidence="1 2" key="1">
    <citation type="journal article" date="2020" name="Cell">
        <title>Large-Scale Comparative Analyses of Tick Genomes Elucidate Their Genetic Diversity and Vector Capacities.</title>
        <authorList>
            <consortium name="Tick Genome and Microbiome Consortium (TIGMIC)"/>
            <person name="Jia N."/>
            <person name="Wang J."/>
            <person name="Shi W."/>
            <person name="Du L."/>
            <person name="Sun Y."/>
            <person name="Zhan W."/>
            <person name="Jiang J.F."/>
            <person name="Wang Q."/>
            <person name="Zhang B."/>
            <person name="Ji P."/>
            <person name="Bell-Sakyi L."/>
            <person name="Cui X.M."/>
            <person name="Yuan T.T."/>
            <person name="Jiang B.G."/>
            <person name="Yang W.F."/>
            <person name="Lam T.T."/>
            <person name="Chang Q.C."/>
            <person name="Ding S.J."/>
            <person name="Wang X.J."/>
            <person name="Zhu J.G."/>
            <person name="Ruan X.D."/>
            <person name="Zhao L."/>
            <person name="Wei J.T."/>
            <person name="Ye R.Z."/>
            <person name="Que T.C."/>
            <person name="Du C.H."/>
            <person name="Zhou Y.H."/>
            <person name="Cheng J.X."/>
            <person name="Dai P.F."/>
            <person name="Guo W.B."/>
            <person name="Han X.H."/>
            <person name="Huang E.J."/>
            <person name="Li L.F."/>
            <person name="Wei W."/>
            <person name="Gao Y.C."/>
            <person name="Liu J.Z."/>
            <person name="Shao H.Z."/>
            <person name="Wang X."/>
            <person name="Wang C.C."/>
            <person name="Yang T.C."/>
            <person name="Huo Q.B."/>
            <person name="Li W."/>
            <person name="Chen H.Y."/>
            <person name="Chen S.E."/>
            <person name="Zhou L.G."/>
            <person name="Ni X.B."/>
            <person name="Tian J.H."/>
            <person name="Sheng Y."/>
            <person name="Liu T."/>
            <person name="Pan Y.S."/>
            <person name="Xia L.Y."/>
            <person name="Li J."/>
            <person name="Zhao F."/>
            <person name="Cao W.C."/>
        </authorList>
    </citation>
    <scope>NUCLEOTIDE SEQUENCE [LARGE SCALE GENOMIC DNA]</scope>
    <source>
        <strain evidence="1">Iper-2018</strain>
    </source>
</reference>
<accession>A0AC60PIX3</accession>
<comment type="caution">
    <text evidence="1">The sequence shown here is derived from an EMBL/GenBank/DDBJ whole genome shotgun (WGS) entry which is preliminary data.</text>
</comment>
<organism evidence="1 2">
    <name type="scientific">Ixodes persulcatus</name>
    <name type="common">Taiga tick</name>
    <dbReference type="NCBI Taxonomy" id="34615"/>
    <lineage>
        <taxon>Eukaryota</taxon>
        <taxon>Metazoa</taxon>
        <taxon>Ecdysozoa</taxon>
        <taxon>Arthropoda</taxon>
        <taxon>Chelicerata</taxon>
        <taxon>Arachnida</taxon>
        <taxon>Acari</taxon>
        <taxon>Parasitiformes</taxon>
        <taxon>Ixodida</taxon>
        <taxon>Ixodoidea</taxon>
        <taxon>Ixodidae</taxon>
        <taxon>Ixodinae</taxon>
        <taxon>Ixodes</taxon>
    </lineage>
</organism>
<name>A0AC60PIX3_IXOPE</name>
<keyword evidence="2" id="KW-1185">Reference proteome</keyword>
<sequence length="141" mass="16375">MPVRQVTRGDYGRCPVNLRRKEKAASEALLRSRMHDRLQDPVLFSHWDRNIPRGDTHIQENSGVCALHFDERYIEQYDIANENVAVRIEQLQVRIYLRRRSKIGAAKTPRSDSIQAFRGASWRQISLSVPRAGRRSTHPTL</sequence>
<protein>
    <submittedName>
        <fullName evidence="1">Uncharacterized protein</fullName>
    </submittedName>
</protein>
<dbReference type="EMBL" id="JABSTQ010010474">
    <property type="protein sequence ID" value="KAG0420807.1"/>
    <property type="molecule type" value="Genomic_DNA"/>
</dbReference>
<dbReference type="Proteomes" id="UP000805193">
    <property type="component" value="Unassembled WGS sequence"/>
</dbReference>
<evidence type="ECO:0000313" key="1">
    <source>
        <dbReference type="EMBL" id="KAG0420807.1"/>
    </source>
</evidence>
<proteinExistence type="predicted"/>
<gene>
    <name evidence="1" type="ORF">HPB47_003295</name>
</gene>
<evidence type="ECO:0000313" key="2">
    <source>
        <dbReference type="Proteomes" id="UP000805193"/>
    </source>
</evidence>